<dbReference type="NCBIfam" id="TIGR00231">
    <property type="entry name" value="small_GTP"/>
    <property type="match status" value="1"/>
</dbReference>
<dbReference type="InterPro" id="IPR001806">
    <property type="entry name" value="Small_GTPase"/>
</dbReference>
<dbReference type="GO" id="GO:0005525">
    <property type="term" value="F:GTP binding"/>
    <property type="evidence" value="ECO:0007669"/>
    <property type="project" value="UniProtKB-KW"/>
</dbReference>
<keyword evidence="2" id="KW-0342">GTP-binding</keyword>
<dbReference type="FunFam" id="3.40.50.300:FF:002392">
    <property type="entry name" value="DnaJ-like protein subfamily C member 27"/>
    <property type="match status" value="1"/>
</dbReference>
<dbReference type="InterPro" id="IPR027417">
    <property type="entry name" value="P-loop_NTPase"/>
</dbReference>
<dbReference type="SMART" id="SM00174">
    <property type="entry name" value="RHO"/>
    <property type="match status" value="1"/>
</dbReference>
<feature type="region of interest" description="Disordered" evidence="3">
    <location>
        <begin position="190"/>
        <end position="213"/>
    </location>
</feature>
<dbReference type="SMART" id="SM00175">
    <property type="entry name" value="RAB"/>
    <property type="match status" value="1"/>
</dbReference>
<evidence type="ECO:0000313" key="5">
    <source>
        <dbReference type="Proteomes" id="UP000838412"/>
    </source>
</evidence>
<dbReference type="PROSITE" id="PS51419">
    <property type="entry name" value="RAB"/>
    <property type="match status" value="1"/>
</dbReference>
<dbReference type="PRINTS" id="PR00449">
    <property type="entry name" value="RASTRNSFRMNG"/>
</dbReference>
<dbReference type="InterPro" id="IPR005225">
    <property type="entry name" value="Small_GTP-bd"/>
</dbReference>
<dbReference type="SMART" id="SM00176">
    <property type="entry name" value="RAN"/>
    <property type="match status" value="1"/>
</dbReference>
<dbReference type="GO" id="GO:0003924">
    <property type="term" value="F:GTPase activity"/>
    <property type="evidence" value="ECO:0007669"/>
    <property type="project" value="InterPro"/>
</dbReference>
<keyword evidence="1" id="KW-0547">Nucleotide-binding</keyword>
<keyword evidence="5" id="KW-1185">Reference proteome</keyword>
<protein>
    <submittedName>
        <fullName evidence="4">DNAJC27 protein</fullName>
    </submittedName>
</protein>
<dbReference type="Gene3D" id="3.40.50.300">
    <property type="entry name" value="P-loop containing nucleotide triphosphate hydrolases"/>
    <property type="match status" value="1"/>
</dbReference>
<evidence type="ECO:0000256" key="3">
    <source>
        <dbReference type="SAM" id="MobiDB-lite"/>
    </source>
</evidence>
<dbReference type="PROSITE" id="PS51421">
    <property type="entry name" value="RAS"/>
    <property type="match status" value="1"/>
</dbReference>
<dbReference type="InterPro" id="IPR050227">
    <property type="entry name" value="Rab"/>
</dbReference>
<evidence type="ECO:0000256" key="1">
    <source>
        <dbReference type="ARBA" id="ARBA00022741"/>
    </source>
</evidence>
<evidence type="ECO:0000256" key="2">
    <source>
        <dbReference type="ARBA" id="ARBA00023134"/>
    </source>
</evidence>
<sequence length="213" mass="23882">MHSAGRYRGNLTRECGSNILLQQVACKYVVGLGNAGVGKTSLIKHFCESQFSPVYQPTIGVDYGFKIEKILGEDLRIHLWDLSGNSDYLEVRNELYGNTQACFLVYDITSQSSFDTLDTWLRELGKYGGLNSEVVVVANKTDLKAKRVISMADGRKWASAHKLKYYETSAVTGDGVQQMFQDLLMAVREREAQKDKRPRSRQSAADKQTPVKS</sequence>
<organism evidence="4 5">
    <name type="scientific">Branchiostoma lanceolatum</name>
    <name type="common">Common lancelet</name>
    <name type="synonym">Amphioxus lanceolatum</name>
    <dbReference type="NCBI Taxonomy" id="7740"/>
    <lineage>
        <taxon>Eukaryota</taxon>
        <taxon>Metazoa</taxon>
        <taxon>Chordata</taxon>
        <taxon>Cephalochordata</taxon>
        <taxon>Leptocardii</taxon>
        <taxon>Amphioxiformes</taxon>
        <taxon>Branchiostomatidae</taxon>
        <taxon>Branchiostoma</taxon>
    </lineage>
</organism>
<gene>
    <name evidence="4" type="primary">DNAJC27</name>
    <name evidence="4" type="ORF">BLAG_LOCUS10405</name>
</gene>
<evidence type="ECO:0000313" key="4">
    <source>
        <dbReference type="EMBL" id="CAH1249221.1"/>
    </source>
</evidence>
<dbReference type="OrthoDB" id="8830751at2759"/>
<name>A0A8J9Z936_BRALA</name>
<feature type="compositionally biased region" description="Polar residues" evidence="3">
    <location>
        <begin position="201"/>
        <end position="213"/>
    </location>
</feature>
<dbReference type="Proteomes" id="UP000838412">
    <property type="component" value="Chromosome 17"/>
</dbReference>
<dbReference type="Pfam" id="PF00071">
    <property type="entry name" value="Ras"/>
    <property type="match status" value="1"/>
</dbReference>
<accession>A0A8J9Z936</accession>
<dbReference type="PANTHER" id="PTHR47977">
    <property type="entry name" value="RAS-RELATED PROTEIN RAB"/>
    <property type="match status" value="1"/>
</dbReference>
<dbReference type="SUPFAM" id="SSF52540">
    <property type="entry name" value="P-loop containing nucleoside triphosphate hydrolases"/>
    <property type="match status" value="1"/>
</dbReference>
<dbReference type="EMBL" id="OV696702">
    <property type="protein sequence ID" value="CAH1249221.1"/>
    <property type="molecule type" value="Genomic_DNA"/>
</dbReference>
<dbReference type="SMART" id="SM00173">
    <property type="entry name" value="RAS"/>
    <property type="match status" value="1"/>
</dbReference>
<reference evidence="4" key="1">
    <citation type="submission" date="2022-01" db="EMBL/GenBank/DDBJ databases">
        <authorList>
            <person name="Braso-Vives M."/>
        </authorList>
    </citation>
    <scope>NUCLEOTIDE SEQUENCE</scope>
</reference>
<proteinExistence type="predicted"/>
<dbReference type="AlphaFoldDB" id="A0A8J9Z936"/>